<protein>
    <recommendedName>
        <fullName evidence="4">Reverse transcriptase Ty1/copia-type domain-containing protein</fullName>
    </recommendedName>
</protein>
<dbReference type="PANTHER" id="PTHR11439">
    <property type="entry name" value="GAG-POL-RELATED RETROTRANSPOSON"/>
    <property type="match status" value="1"/>
</dbReference>
<evidence type="ECO:0000313" key="3">
    <source>
        <dbReference type="Proteomes" id="UP000069940"/>
    </source>
</evidence>
<reference evidence="3" key="1">
    <citation type="journal article" date="2015" name="Proc. Natl. Acad. Sci. U.S.A.">
        <title>Genome sequence of the Asian Tiger mosquito, Aedes albopictus, reveals insights into its biology, genetics, and evolution.</title>
        <authorList>
            <person name="Chen X.G."/>
            <person name="Jiang X."/>
            <person name="Gu J."/>
            <person name="Xu M."/>
            <person name="Wu Y."/>
            <person name="Deng Y."/>
            <person name="Zhang C."/>
            <person name="Bonizzoni M."/>
            <person name="Dermauw W."/>
            <person name="Vontas J."/>
            <person name="Armbruster P."/>
            <person name="Huang X."/>
            <person name="Yang Y."/>
            <person name="Zhang H."/>
            <person name="He W."/>
            <person name="Peng H."/>
            <person name="Liu Y."/>
            <person name="Wu K."/>
            <person name="Chen J."/>
            <person name="Lirakis M."/>
            <person name="Topalis P."/>
            <person name="Van Leeuwen T."/>
            <person name="Hall A.B."/>
            <person name="Jiang X."/>
            <person name="Thorpe C."/>
            <person name="Mueller R.L."/>
            <person name="Sun C."/>
            <person name="Waterhouse R.M."/>
            <person name="Yan G."/>
            <person name="Tu Z.J."/>
            <person name="Fang X."/>
            <person name="James A.A."/>
        </authorList>
    </citation>
    <scope>NUCLEOTIDE SEQUENCE [LARGE SCALE GENOMIC DNA]</scope>
    <source>
        <strain evidence="3">Foshan</strain>
    </source>
</reference>
<organism evidence="2 3">
    <name type="scientific">Aedes albopictus</name>
    <name type="common">Asian tiger mosquito</name>
    <name type="synonym">Stegomyia albopicta</name>
    <dbReference type="NCBI Taxonomy" id="7160"/>
    <lineage>
        <taxon>Eukaryota</taxon>
        <taxon>Metazoa</taxon>
        <taxon>Ecdysozoa</taxon>
        <taxon>Arthropoda</taxon>
        <taxon>Hexapoda</taxon>
        <taxon>Insecta</taxon>
        <taxon>Pterygota</taxon>
        <taxon>Neoptera</taxon>
        <taxon>Endopterygota</taxon>
        <taxon>Diptera</taxon>
        <taxon>Nematocera</taxon>
        <taxon>Culicoidea</taxon>
        <taxon>Culicidae</taxon>
        <taxon>Culicinae</taxon>
        <taxon>Aedini</taxon>
        <taxon>Aedes</taxon>
        <taxon>Stegomyia</taxon>
    </lineage>
</organism>
<sequence length="168" mass="18751">MTNCNTVSTPADPHQRLTKTGSTTKEQKQHMEKVSFRQLIGGLQFLAHCTRSDIAYAVNVVSSFSSDPSEVHWVAAKRILRYLKGTKSMKLTFRKQSAPSFEGFSDADWAFIKAQRVVRLLLAGLVQLNHRGFMRRSQANVRPSSREGTRGFLLPPGSVPERNASTTT</sequence>
<evidence type="ECO:0000256" key="1">
    <source>
        <dbReference type="SAM" id="MobiDB-lite"/>
    </source>
</evidence>
<keyword evidence="3" id="KW-1185">Reference proteome</keyword>
<dbReference type="Proteomes" id="UP000069940">
    <property type="component" value="Unassembled WGS sequence"/>
</dbReference>
<dbReference type="GeneID" id="134290165"/>
<reference evidence="2" key="2">
    <citation type="submission" date="2025-05" db="UniProtKB">
        <authorList>
            <consortium name="EnsemblMetazoa"/>
        </authorList>
    </citation>
    <scope>IDENTIFICATION</scope>
    <source>
        <strain evidence="2">Foshan</strain>
    </source>
</reference>
<evidence type="ECO:0008006" key="4">
    <source>
        <dbReference type="Google" id="ProtNLM"/>
    </source>
</evidence>
<evidence type="ECO:0000313" key="2">
    <source>
        <dbReference type="EnsemblMetazoa" id="AALFPA23_020088.P29580"/>
    </source>
</evidence>
<dbReference type="EnsemblMetazoa" id="AALFPA23_020088.R29580">
    <property type="protein sequence ID" value="AALFPA23_020088.P29580"/>
    <property type="gene ID" value="AALFPA23_020088"/>
</dbReference>
<feature type="region of interest" description="Disordered" evidence="1">
    <location>
        <begin position="137"/>
        <end position="168"/>
    </location>
</feature>
<dbReference type="RefSeq" id="XP_062713205.1">
    <property type="nucleotide sequence ID" value="XM_062857221.1"/>
</dbReference>
<name>A0ABM1ZN47_AEDAL</name>
<proteinExistence type="predicted"/>
<accession>A0ABM1ZN47</accession>
<dbReference type="PANTHER" id="PTHR11439:SF483">
    <property type="entry name" value="PEPTIDE SYNTHASE GLIP-LIKE, PUTATIVE (AFU_ORTHOLOGUE AFUA_3G12920)-RELATED"/>
    <property type="match status" value="1"/>
</dbReference>
<feature type="region of interest" description="Disordered" evidence="1">
    <location>
        <begin position="1"/>
        <end position="28"/>
    </location>
</feature>